<dbReference type="PANTHER" id="PTHR43881:SF1">
    <property type="entry name" value="GAMMA-GLUTAMYLTRANSPEPTIDASE (AFU_ORTHOLOGUE AFUA_4G13580)"/>
    <property type="match status" value="1"/>
</dbReference>
<dbReference type="PRINTS" id="PR01210">
    <property type="entry name" value="GGTRANSPTASE"/>
</dbReference>
<evidence type="ECO:0000313" key="4">
    <source>
        <dbReference type="Proteomes" id="UP001211907"/>
    </source>
</evidence>
<protein>
    <recommendedName>
        <fullName evidence="5">Gamma-glutamyltranspeptidase</fullName>
    </recommendedName>
</protein>
<dbReference type="InterPro" id="IPR043138">
    <property type="entry name" value="GGT_lsub"/>
</dbReference>
<sequence length="574" mass="60250">MSSAPSPPPLPYISRRSNVYSTGGMVASSQPLASQIGRDILLRGGNAADAAVAVAAALGVTEPTSTGIGGDAFVLYYDAATRKVSGLNASGRAAALLTRDAAVASLKLDPASPVPASLPATNANAVTVPGAAAGWVDAVALFGSGRLSLADILAPAIRLAEDGYPVSELTAFFWGRSEARILAASPNGKEILRNGKAPKAGEIIKLTNMGKTFRLLAEHGKKGFYEGAVAQSIVETLNSLGSVLSLDDLKSHTSTPVTPISIVYDNALRVHECPPNGQGITALMALGILDSFKAVNSSPDADFIAAGHNSVPYLHIIIEALRLAFADTRHFVTDPERVYVPVDGMLSKEYLTDRAKLINTARAGSDITHGSPENSSDTVYFSVVDKDGNACSFINSNYEGFGSAIVPKGFGFVLQNRGSNFSLDPNHPNVLAPNKRPYHTIIPAIVTHAHDESLHMCYGVMGGFMQPQGHTQVLLNMHHFGMTPQQALDASRIQVMPDIGGVSIVEIEEGIGADVIEGLKKLGHVVKFVSGQARASFGRGQVILVRRDESEDGKKTVLVGGCDPRSDGIVAAAQ</sequence>
<proteinExistence type="predicted"/>
<feature type="binding site" evidence="2">
    <location>
        <position position="463"/>
    </location>
    <ligand>
        <name>L-glutamate</name>
        <dbReference type="ChEBI" id="CHEBI:29985"/>
    </ligand>
</feature>
<dbReference type="InterPro" id="IPR052896">
    <property type="entry name" value="GGT-like_enzyme"/>
</dbReference>
<dbReference type="NCBIfam" id="TIGR00066">
    <property type="entry name" value="g_glut_trans"/>
    <property type="match status" value="1"/>
</dbReference>
<dbReference type="Gene3D" id="3.60.20.40">
    <property type="match status" value="1"/>
</dbReference>
<dbReference type="GO" id="GO:0036374">
    <property type="term" value="F:glutathione hydrolase activity"/>
    <property type="evidence" value="ECO:0007669"/>
    <property type="project" value="InterPro"/>
</dbReference>
<accession>A0AAD5T7T2</accession>
<dbReference type="InterPro" id="IPR000101">
    <property type="entry name" value="GGT_peptidase"/>
</dbReference>
<dbReference type="EMBL" id="JADGJH010000131">
    <property type="protein sequence ID" value="KAJ3136733.1"/>
    <property type="molecule type" value="Genomic_DNA"/>
</dbReference>
<comment type="caution">
    <text evidence="3">The sequence shown here is derived from an EMBL/GenBank/DDBJ whole genome shotgun (WGS) entry which is preliminary data.</text>
</comment>
<name>A0AAD5T7T2_9FUNG</name>
<evidence type="ECO:0000256" key="1">
    <source>
        <dbReference type="PIRSR" id="PIRSR600101-1"/>
    </source>
</evidence>
<organism evidence="3 4">
    <name type="scientific">Physocladia obscura</name>
    <dbReference type="NCBI Taxonomy" id="109957"/>
    <lineage>
        <taxon>Eukaryota</taxon>
        <taxon>Fungi</taxon>
        <taxon>Fungi incertae sedis</taxon>
        <taxon>Chytridiomycota</taxon>
        <taxon>Chytridiomycota incertae sedis</taxon>
        <taxon>Chytridiomycetes</taxon>
        <taxon>Chytridiales</taxon>
        <taxon>Chytriomycetaceae</taxon>
        <taxon>Physocladia</taxon>
    </lineage>
</organism>
<dbReference type="SUPFAM" id="SSF56235">
    <property type="entry name" value="N-terminal nucleophile aminohydrolases (Ntn hydrolases)"/>
    <property type="match status" value="1"/>
</dbReference>
<feature type="active site" description="Nucleophile" evidence="1">
    <location>
        <position position="378"/>
    </location>
</feature>
<dbReference type="GO" id="GO:0006751">
    <property type="term" value="P:glutathione catabolic process"/>
    <property type="evidence" value="ECO:0007669"/>
    <property type="project" value="InterPro"/>
</dbReference>
<dbReference type="Proteomes" id="UP001211907">
    <property type="component" value="Unassembled WGS sequence"/>
</dbReference>
<dbReference type="Gene3D" id="1.10.246.130">
    <property type="match status" value="1"/>
</dbReference>
<evidence type="ECO:0000256" key="2">
    <source>
        <dbReference type="PIRSR" id="PIRSR600101-2"/>
    </source>
</evidence>
<keyword evidence="4" id="KW-1185">Reference proteome</keyword>
<dbReference type="AlphaFoldDB" id="A0AAD5T7T2"/>
<reference evidence="3" key="1">
    <citation type="submission" date="2020-05" db="EMBL/GenBank/DDBJ databases">
        <title>Phylogenomic resolution of chytrid fungi.</title>
        <authorList>
            <person name="Stajich J.E."/>
            <person name="Amses K."/>
            <person name="Simmons R."/>
            <person name="Seto K."/>
            <person name="Myers J."/>
            <person name="Bonds A."/>
            <person name="Quandt C.A."/>
            <person name="Barry K."/>
            <person name="Liu P."/>
            <person name="Grigoriev I."/>
            <person name="Longcore J.E."/>
            <person name="James T.Y."/>
        </authorList>
    </citation>
    <scope>NUCLEOTIDE SEQUENCE</scope>
    <source>
        <strain evidence="3">JEL0513</strain>
    </source>
</reference>
<dbReference type="InterPro" id="IPR029055">
    <property type="entry name" value="Ntn_hydrolases_N"/>
</dbReference>
<dbReference type="InterPro" id="IPR043137">
    <property type="entry name" value="GGT_ssub_C"/>
</dbReference>
<evidence type="ECO:0008006" key="5">
    <source>
        <dbReference type="Google" id="ProtNLM"/>
    </source>
</evidence>
<gene>
    <name evidence="3" type="ORF">HK100_001435</name>
</gene>
<dbReference type="Pfam" id="PF01019">
    <property type="entry name" value="G_glu_transpept"/>
    <property type="match status" value="1"/>
</dbReference>
<evidence type="ECO:0000313" key="3">
    <source>
        <dbReference type="EMBL" id="KAJ3136733.1"/>
    </source>
</evidence>
<dbReference type="PANTHER" id="PTHR43881">
    <property type="entry name" value="GAMMA-GLUTAMYLTRANSPEPTIDASE (AFU_ORTHOLOGUE AFUA_4G13580)"/>
    <property type="match status" value="1"/>
</dbReference>